<evidence type="ECO:0000256" key="9">
    <source>
        <dbReference type="RuleBase" id="RU364020"/>
    </source>
</evidence>
<dbReference type="GO" id="GO:0016051">
    <property type="term" value="P:carbohydrate biosynthetic process"/>
    <property type="evidence" value="ECO:0007669"/>
    <property type="project" value="InterPro"/>
</dbReference>
<evidence type="ECO:0000313" key="11">
    <source>
        <dbReference type="Proteomes" id="UP000735302"/>
    </source>
</evidence>
<keyword evidence="4 9" id="KW-0812">Transmembrane</keyword>
<protein>
    <recommendedName>
        <fullName evidence="9">Carbohydrate sulfotransferase</fullName>
        <ecNumber evidence="9">2.8.2.-</ecNumber>
    </recommendedName>
</protein>
<dbReference type="EMBL" id="BLXT01002480">
    <property type="protein sequence ID" value="GFN94836.1"/>
    <property type="molecule type" value="Genomic_DNA"/>
</dbReference>
<evidence type="ECO:0000256" key="6">
    <source>
        <dbReference type="ARBA" id="ARBA00023034"/>
    </source>
</evidence>
<dbReference type="InterPro" id="IPR005331">
    <property type="entry name" value="Sulfotransferase"/>
</dbReference>
<feature type="transmembrane region" description="Helical" evidence="9">
    <location>
        <begin position="12"/>
        <end position="29"/>
    </location>
</feature>
<keyword evidence="6 9" id="KW-0333">Golgi apparatus</keyword>
<accession>A0AAV3ZJX0</accession>
<keyword evidence="11" id="KW-1185">Reference proteome</keyword>
<dbReference type="GO" id="GO:0000139">
    <property type="term" value="C:Golgi membrane"/>
    <property type="evidence" value="ECO:0007669"/>
    <property type="project" value="UniProtKB-SubCell"/>
</dbReference>
<gene>
    <name evidence="10" type="ORF">PoB_002134200</name>
</gene>
<evidence type="ECO:0000256" key="2">
    <source>
        <dbReference type="ARBA" id="ARBA00006339"/>
    </source>
</evidence>
<keyword evidence="3 9" id="KW-0808">Transferase</keyword>
<comment type="caution">
    <text evidence="10">The sequence shown here is derived from an EMBL/GenBank/DDBJ whole genome shotgun (WGS) entry which is preliminary data.</text>
</comment>
<evidence type="ECO:0000313" key="10">
    <source>
        <dbReference type="EMBL" id="GFN94836.1"/>
    </source>
</evidence>
<keyword evidence="7 9" id="KW-0472">Membrane</keyword>
<comment type="similarity">
    <text evidence="2 9">Belongs to the sulfotransferase 2 family.</text>
</comment>
<reference evidence="10 11" key="1">
    <citation type="journal article" date="2021" name="Elife">
        <title>Chloroplast acquisition without the gene transfer in kleptoplastic sea slugs, Plakobranchus ocellatus.</title>
        <authorList>
            <person name="Maeda T."/>
            <person name="Takahashi S."/>
            <person name="Yoshida T."/>
            <person name="Shimamura S."/>
            <person name="Takaki Y."/>
            <person name="Nagai Y."/>
            <person name="Toyoda A."/>
            <person name="Suzuki Y."/>
            <person name="Arimoto A."/>
            <person name="Ishii H."/>
            <person name="Satoh N."/>
            <person name="Nishiyama T."/>
            <person name="Hasebe M."/>
            <person name="Maruyama T."/>
            <person name="Minagawa J."/>
            <person name="Obokata J."/>
            <person name="Shigenobu S."/>
        </authorList>
    </citation>
    <scope>NUCLEOTIDE SEQUENCE [LARGE SCALE GENOMIC DNA]</scope>
</reference>
<keyword evidence="9" id="KW-0735">Signal-anchor</keyword>
<dbReference type="PANTHER" id="PTHR12137">
    <property type="entry name" value="CARBOHYDRATE SULFOTRANSFERASE"/>
    <property type="match status" value="1"/>
</dbReference>
<dbReference type="EC" id="2.8.2.-" evidence="9"/>
<dbReference type="InterPro" id="IPR018011">
    <property type="entry name" value="Carb_sulfotrans_8-10"/>
</dbReference>
<organism evidence="10 11">
    <name type="scientific">Plakobranchus ocellatus</name>
    <dbReference type="NCBI Taxonomy" id="259542"/>
    <lineage>
        <taxon>Eukaryota</taxon>
        <taxon>Metazoa</taxon>
        <taxon>Spiralia</taxon>
        <taxon>Lophotrochozoa</taxon>
        <taxon>Mollusca</taxon>
        <taxon>Gastropoda</taxon>
        <taxon>Heterobranchia</taxon>
        <taxon>Euthyneura</taxon>
        <taxon>Panpulmonata</taxon>
        <taxon>Sacoglossa</taxon>
        <taxon>Placobranchoidea</taxon>
        <taxon>Plakobranchidae</taxon>
        <taxon>Plakobranchus</taxon>
    </lineage>
</organism>
<proteinExistence type="inferred from homology"/>
<dbReference type="GO" id="GO:0008146">
    <property type="term" value="F:sulfotransferase activity"/>
    <property type="evidence" value="ECO:0007669"/>
    <property type="project" value="InterPro"/>
</dbReference>
<evidence type="ECO:0000256" key="1">
    <source>
        <dbReference type="ARBA" id="ARBA00004323"/>
    </source>
</evidence>
<name>A0AAV3ZJX0_9GAST</name>
<evidence type="ECO:0000256" key="3">
    <source>
        <dbReference type="ARBA" id="ARBA00022679"/>
    </source>
</evidence>
<comment type="subcellular location">
    <subcellularLocation>
        <location evidence="1 9">Golgi apparatus membrane</location>
        <topology evidence="1 9">Single-pass type II membrane protein</topology>
    </subcellularLocation>
</comment>
<keyword evidence="5 9" id="KW-1133">Transmembrane helix</keyword>
<keyword evidence="8 9" id="KW-0325">Glycoprotein</keyword>
<dbReference type="Pfam" id="PF03567">
    <property type="entry name" value="Sulfotransfer_2"/>
    <property type="match status" value="1"/>
</dbReference>
<evidence type="ECO:0000256" key="4">
    <source>
        <dbReference type="ARBA" id="ARBA00022692"/>
    </source>
</evidence>
<evidence type="ECO:0000256" key="7">
    <source>
        <dbReference type="ARBA" id="ARBA00023136"/>
    </source>
</evidence>
<evidence type="ECO:0000256" key="8">
    <source>
        <dbReference type="ARBA" id="ARBA00023180"/>
    </source>
</evidence>
<evidence type="ECO:0000256" key="5">
    <source>
        <dbReference type="ARBA" id="ARBA00022989"/>
    </source>
</evidence>
<dbReference type="PANTHER" id="PTHR12137:SF54">
    <property type="entry name" value="CARBOHYDRATE SULFOTRANSFERASE"/>
    <property type="match status" value="1"/>
</dbReference>
<keyword evidence="9" id="KW-0119">Carbohydrate metabolism</keyword>
<dbReference type="Proteomes" id="UP000735302">
    <property type="component" value="Unassembled WGS sequence"/>
</dbReference>
<dbReference type="AlphaFoldDB" id="A0AAV3ZJX0"/>
<sequence length="442" mass="50401">MFRRTFTGRDRRFYLVALTVSCAFVLLIFDRPRNSQGKELLLSYKEGEVNMRGVSKTQKPTTSSKLSGNNNGLVNPCTGNAWQNLTSVPDFLSSPVISIRHNLMYCPVGKVGSSYFTRLMISLGMHRDAEGRVVSPYTIPITEAGRNRCANLNTLRLPGQKLTFLQKAELLVFGRDPYRRLFSAWLDKLYSPNPFFWKHWGESAILLDKGFLQYGGHASCAADVTFQQFVRLVVHDKGLHTSDVHLRPVAEECRMCDLHYTLIGKIETTSNDLDLLASRINVTMTFHHEQSYKTAAAVDTVLDAVGGAFSWRHDILRCGISLDRMGRSIWRKLQIRGVFGSSEPYPFKPKELDQNMPAERFIAACRNAISRSTNRERLRKQKDVTLVEAYSQLTEKDLVNIQRVYSKDFLLFGYDQKPDLLFHNRNKTVATNALDWNADWVL</sequence>